<evidence type="ECO:0000313" key="2">
    <source>
        <dbReference type="EMBL" id="RMA64673.1"/>
    </source>
</evidence>
<dbReference type="EMBL" id="REFC01000012">
    <property type="protein sequence ID" value="RMA64673.1"/>
    <property type="molecule type" value="Genomic_DNA"/>
</dbReference>
<comment type="caution">
    <text evidence="2">The sequence shown here is derived from an EMBL/GenBank/DDBJ whole genome shotgun (WGS) entry which is preliminary data.</text>
</comment>
<keyword evidence="3" id="KW-1185">Reference proteome</keyword>
<proteinExistence type="predicted"/>
<organism evidence="2 3">
    <name type="scientific">Ulvibacter antarcticus</name>
    <dbReference type="NCBI Taxonomy" id="442714"/>
    <lineage>
        <taxon>Bacteria</taxon>
        <taxon>Pseudomonadati</taxon>
        <taxon>Bacteroidota</taxon>
        <taxon>Flavobacteriia</taxon>
        <taxon>Flavobacteriales</taxon>
        <taxon>Flavobacteriaceae</taxon>
        <taxon>Ulvibacter</taxon>
    </lineage>
</organism>
<accession>A0A3L9YVY4</accession>
<evidence type="ECO:0008006" key="4">
    <source>
        <dbReference type="Google" id="ProtNLM"/>
    </source>
</evidence>
<dbReference type="RefSeq" id="WP_121907107.1">
    <property type="nucleotide sequence ID" value="NZ_REFC01000012.1"/>
</dbReference>
<feature type="chain" id="PRO_5017932346" description="WD40 repeat protein" evidence="1">
    <location>
        <begin position="21"/>
        <end position="291"/>
    </location>
</feature>
<name>A0A3L9YVY4_9FLAO</name>
<dbReference type="Gene3D" id="2.120.10.30">
    <property type="entry name" value="TolB, C-terminal domain"/>
    <property type="match status" value="1"/>
</dbReference>
<keyword evidence="1" id="KW-0732">Signal</keyword>
<dbReference type="AlphaFoldDB" id="A0A3L9YVY4"/>
<dbReference type="SUPFAM" id="SSF69322">
    <property type="entry name" value="Tricorn protease domain 2"/>
    <property type="match status" value="1"/>
</dbReference>
<protein>
    <recommendedName>
        <fullName evidence="4">WD40 repeat protein</fullName>
    </recommendedName>
</protein>
<dbReference type="InterPro" id="IPR011042">
    <property type="entry name" value="6-blade_b-propeller_TolB-like"/>
</dbReference>
<evidence type="ECO:0000256" key="1">
    <source>
        <dbReference type="SAM" id="SignalP"/>
    </source>
</evidence>
<gene>
    <name evidence="2" type="ORF">BXY75_1552</name>
</gene>
<reference evidence="2 3" key="1">
    <citation type="submission" date="2018-10" db="EMBL/GenBank/DDBJ databases">
        <title>Genomic Encyclopedia of Archaeal and Bacterial Type Strains, Phase II (KMG-II): from individual species to whole genera.</title>
        <authorList>
            <person name="Goeker M."/>
        </authorList>
    </citation>
    <scope>NUCLEOTIDE SEQUENCE [LARGE SCALE GENOMIC DNA]</scope>
    <source>
        <strain evidence="2 3">DSM 23424</strain>
    </source>
</reference>
<evidence type="ECO:0000313" key="3">
    <source>
        <dbReference type="Proteomes" id="UP000271339"/>
    </source>
</evidence>
<dbReference type="Proteomes" id="UP000271339">
    <property type="component" value="Unassembled WGS sequence"/>
</dbReference>
<feature type="signal peptide" evidence="1">
    <location>
        <begin position="1"/>
        <end position="20"/>
    </location>
</feature>
<sequence length="291" mass="32425">MKYQLSVLFMLCFFCLNAQSNTEVYLCNLESVYGGIDIFNIQNISNDPGYDSQPSFSDNNTVLFAGNHNGQTDIAQYSISEKSKTWFHLPTDGGEYSPTHIPNGKNNVAAVRLDPDGLQRLYYYKKDSPNSSEVIEGLQVAYFAYYDDQTLLASVLGGEDLDLVLCNLKTKTVDTLLTNSGRSIHKVLGSKSMSYTIINKEKNEDLYLFDVDSGESFFVCQLPIGVQDYTWLNSSQILIGSGSKIYMYDTFLSSEWKLVADLSGAGFKNISRMAVSPDEKKIALVAEPVQK</sequence>
<dbReference type="OrthoDB" id="9797498at2"/>